<evidence type="ECO:0000256" key="5">
    <source>
        <dbReference type="ARBA" id="ARBA00023004"/>
    </source>
</evidence>
<evidence type="ECO:0000256" key="8">
    <source>
        <dbReference type="SAM" id="Phobius"/>
    </source>
</evidence>
<dbReference type="PANTHER" id="PTHR24305">
    <property type="entry name" value="CYTOCHROME P450"/>
    <property type="match status" value="1"/>
</dbReference>
<dbReference type="PANTHER" id="PTHR24305:SF85">
    <property type="entry name" value="P450, PUTATIVE (EUROFUNG)-RELATED"/>
    <property type="match status" value="1"/>
</dbReference>
<dbReference type="PROSITE" id="PS00086">
    <property type="entry name" value="CYTOCHROME_P450"/>
    <property type="match status" value="1"/>
</dbReference>
<dbReference type="Gene3D" id="1.10.630.10">
    <property type="entry name" value="Cytochrome P450"/>
    <property type="match status" value="1"/>
</dbReference>
<name>A0A8H4I921_ASPFM</name>
<protein>
    <recommendedName>
        <fullName evidence="11">Cytochrome P450 monooxygenase</fullName>
    </recommendedName>
</protein>
<dbReference type="GO" id="GO:0016705">
    <property type="term" value="F:oxidoreductase activity, acting on paired donors, with incorporation or reduction of molecular oxygen"/>
    <property type="evidence" value="ECO:0007669"/>
    <property type="project" value="InterPro"/>
</dbReference>
<accession>A0A8H4I921</accession>
<feature type="binding site" description="axial binding residue" evidence="6">
    <location>
        <position position="457"/>
    </location>
    <ligand>
        <name>heme</name>
        <dbReference type="ChEBI" id="CHEBI:30413"/>
    </ligand>
    <ligandPart>
        <name>Fe</name>
        <dbReference type="ChEBI" id="CHEBI:18248"/>
    </ligandPart>
</feature>
<dbReference type="FunFam" id="1.10.630.10:FF:000113">
    <property type="entry name" value="Cytochrome P450 monooxygenase, putative"/>
    <property type="match status" value="1"/>
</dbReference>
<dbReference type="EMBL" id="JAIBSC010000027">
    <property type="protein sequence ID" value="KAH1907459.1"/>
    <property type="molecule type" value="Genomic_DNA"/>
</dbReference>
<gene>
    <name evidence="9" type="ORF">KXV57_004199</name>
</gene>
<evidence type="ECO:0000256" key="7">
    <source>
        <dbReference type="RuleBase" id="RU000461"/>
    </source>
</evidence>
<keyword evidence="7" id="KW-0503">Monooxygenase</keyword>
<evidence type="ECO:0000256" key="2">
    <source>
        <dbReference type="ARBA" id="ARBA00010617"/>
    </source>
</evidence>
<dbReference type="Proteomes" id="UP000813423">
    <property type="component" value="Unassembled WGS sequence"/>
</dbReference>
<comment type="similarity">
    <text evidence="2 7">Belongs to the cytochrome P450 family.</text>
</comment>
<dbReference type="InterPro" id="IPR017972">
    <property type="entry name" value="Cyt_P450_CS"/>
</dbReference>
<dbReference type="GO" id="GO:0020037">
    <property type="term" value="F:heme binding"/>
    <property type="evidence" value="ECO:0007669"/>
    <property type="project" value="InterPro"/>
</dbReference>
<reference evidence="9" key="1">
    <citation type="submission" date="2021-08" db="EMBL/GenBank/DDBJ databases">
        <title>Global Aspergillus fumigatus from environmental and clinical sources.</title>
        <authorList>
            <person name="Barber A."/>
            <person name="Sae-Ong T."/>
        </authorList>
    </citation>
    <scope>NUCLEOTIDE SEQUENCE</scope>
    <source>
        <strain evidence="9">NRZ-2016-071</strain>
    </source>
</reference>
<keyword evidence="5 6" id="KW-0408">Iron</keyword>
<dbReference type="InterPro" id="IPR002401">
    <property type="entry name" value="Cyt_P450_E_grp-I"/>
</dbReference>
<dbReference type="PRINTS" id="PR00385">
    <property type="entry name" value="P450"/>
</dbReference>
<evidence type="ECO:0000256" key="4">
    <source>
        <dbReference type="ARBA" id="ARBA00023002"/>
    </source>
</evidence>
<keyword evidence="8" id="KW-1133">Transmembrane helix</keyword>
<evidence type="ECO:0000256" key="1">
    <source>
        <dbReference type="ARBA" id="ARBA00001971"/>
    </source>
</evidence>
<evidence type="ECO:0000313" key="9">
    <source>
        <dbReference type="EMBL" id="KAH1907459.1"/>
    </source>
</evidence>
<proteinExistence type="inferred from homology"/>
<dbReference type="GO" id="GO:0044283">
    <property type="term" value="P:small molecule biosynthetic process"/>
    <property type="evidence" value="ECO:0007669"/>
    <property type="project" value="UniProtKB-ARBA"/>
</dbReference>
<comment type="cofactor">
    <cofactor evidence="1 6">
        <name>heme</name>
        <dbReference type="ChEBI" id="CHEBI:30413"/>
    </cofactor>
</comment>
<comment type="caution">
    <text evidence="9">The sequence shown here is derived from an EMBL/GenBank/DDBJ whole genome shotgun (WGS) entry which is preliminary data.</text>
</comment>
<keyword evidence="8" id="KW-0472">Membrane</keyword>
<keyword evidence="8" id="KW-0812">Transmembrane</keyword>
<dbReference type="PRINTS" id="PR00463">
    <property type="entry name" value="EP450I"/>
</dbReference>
<dbReference type="CDD" id="cd11060">
    <property type="entry name" value="CYP57A1-like"/>
    <property type="match status" value="1"/>
</dbReference>
<dbReference type="InterPro" id="IPR036396">
    <property type="entry name" value="Cyt_P450_sf"/>
</dbReference>
<dbReference type="Pfam" id="PF00067">
    <property type="entry name" value="p450"/>
    <property type="match status" value="1"/>
</dbReference>
<keyword evidence="3 6" id="KW-0479">Metal-binding</keyword>
<dbReference type="GO" id="GO:0005506">
    <property type="term" value="F:iron ion binding"/>
    <property type="evidence" value="ECO:0007669"/>
    <property type="project" value="InterPro"/>
</dbReference>
<feature type="transmembrane region" description="Helical" evidence="8">
    <location>
        <begin position="7"/>
        <end position="26"/>
    </location>
</feature>
<dbReference type="AlphaFoldDB" id="A0A8H4I921"/>
<keyword evidence="4 7" id="KW-0560">Oxidoreductase</keyword>
<evidence type="ECO:0008006" key="11">
    <source>
        <dbReference type="Google" id="ProtNLM"/>
    </source>
</evidence>
<keyword evidence="6 7" id="KW-0349">Heme</keyword>
<sequence>MGLREEILARLTLSHVVLGLVAYVLLKFVYQIVYYHFFHPLSVFPGPFWGGVTRLWIAWHNLRETELPTVYALTKKYGPVVRITPTLLLVSDPTKLPDIYHRNADKTGHYITGSFGETESLFNMRSHKTHAAFRKHLAGPYSFTNVKKMEPLVDIRIQHWIDKLNEKFAQTGEIFDFSWWAVYMAYDIISEIGFGAPFGFVEQGQDVGGLIQGFHDGLPAFGLLARLHPFTSWMKTTFMKKYLVATPQDDSGIGVLMRFRDRLIDQRFRELEAKKDIGRIDLLQTFIEARTEDGSPLDMEYLKAEVLLVLLAGADTTGTVFQALVHFLLTHRDAYRRLMEEIDAATAQGLISDPVPQYDEIVEHLPYYVACVRETLRLNPPAPNIFPRYVSEPGMDLYGKFAPAGTEISGNPWIMQRDKKLYGEDAEEFKPERWLDAERAKRYNKYSFTFGYGARVCLGRDIAMMELYKGPLQFFRRYHVQTVTDKPKARFVIKGGVGFYRDWAFEFTPKGPACVRSGPKASHSSASTVKAQKTKLVGYLVLDIVTRQRVIGVVVSIPA</sequence>
<dbReference type="GO" id="GO:0004497">
    <property type="term" value="F:monooxygenase activity"/>
    <property type="evidence" value="ECO:0007669"/>
    <property type="project" value="UniProtKB-KW"/>
</dbReference>
<dbReference type="InterPro" id="IPR050121">
    <property type="entry name" value="Cytochrome_P450_monoxygenase"/>
</dbReference>
<dbReference type="SUPFAM" id="SSF48264">
    <property type="entry name" value="Cytochrome P450"/>
    <property type="match status" value="1"/>
</dbReference>
<dbReference type="InterPro" id="IPR001128">
    <property type="entry name" value="Cyt_P450"/>
</dbReference>
<evidence type="ECO:0000256" key="3">
    <source>
        <dbReference type="ARBA" id="ARBA00022723"/>
    </source>
</evidence>
<organism evidence="9 10">
    <name type="scientific">Aspergillus fumigatus</name>
    <name type="common">Neosartorya fumigata</name>
    <dbReference type="NCBI Taxonomy" id="746128"/>
    <lineage>
        <taxon>Eukaryota</taxon>
        <taxon>Fungi</taxon>
        <taxon>Dikarya</taxon>
        <taxon>Ascomycota</taxon>
        <taxon>Pezizomycotina</taxon>
        <taxon>Eurotiomycetes</taxon>
        <taxon>Eurotiomycetidae</taxon>
        <taxon>Eurotiales</taxon>
        <taxon>Aspergillaceae</taxon>
        <taxon>Aspergillus</taxon>
        <taxon>Aspergillus subgen. Fumigati</taxon>
    </lineage>
</organism>
<evidence type="ECO:0000256" key="6">
    <source>
        <dbReference type="PIRSR" id="PIRSR602401-1"/>
    </source>
</evidence>
<evidence type="ECO:0000313" key="10">
    <source>
        <dbReference type="Proteomes" id="UP000813423"/>
    </source>
</evidence>